<dbReference type="EMBL" id="JBHSEI010000002">
    <property type="protein sequence ID" value="MFC4637699.1"/>
    <property type="molecule type" value="Genomic_DNA"/>
</dbReference>
<evidence type="ECO:0000313" key="4">
    <source>
        <dbReference type="Proteomes" id="UP001595952"/>
    </source>
</evidence>
<dbReference type="GO" id="GO:0004519">
    <property type="term" value="F:endonuclease activity"/>
    <property type="evidence" value="ECO:0007669"/>
    <property type="project" value="UniProtKB-KW"/>
</dbReference>
<keyword evidence="3" id="KW-0378">Hydrolase</keyword>
<gene>
    <name evidence="3" type="ORF">ACFO0D_05005</name>
</gene>
<protein>
    <submittedName>
        <fullName evidence="3">HNH endonuclease family protein</fullName>
    </submittedName>
</protein>
<comment type="caution">
    <text evidence="3">The sequence shown here is derived from an EMBL/GenBank/DDBJ whole genome shotgun (WGS) entry which is preliminary data.</text>
</comment>
<name>A0ABV9I8B7_9DEIO</name>
<dbReference type="Gene3D" id="1.10.30.50">
    <property type="match status" value="1"/>
</dbReference>
<dbReference type="RefSeq" id="WP_380060734.1">
    <property type="nucleotide sequence ID" value="NZ_JBHSEI010000002.1"/>
</dbReference>
<evidence type="ECO:0000256" key="1">
    <source>
        <dbReference type="SAM" id="MobiDB-lite"/>
    </source>
</evidence>
<keyword evidence="3" id="KW-0540">Nuclease</keyword>
<feature type="region of interest" description="Disordered" evidence="1">
    <location>
        <begin position="1"/>
        <end position="20"/>
    </location>
</feature>
<accession>A0ABV9I8B7</accession>
<dbReference type="PANTHER" id="PTHR39639:SF1">
    <property type="entry name" value="DUF262 DOMAIN-CONTAINING PROTEIN"/>
    <property type="match status" value="1"/>
</dbReference>
<dbReference type="Proteomes" id="UP001595952">
    <property type="component" value="Unassembled WGS sequence"/>
</dbReference>
<dbReference type="InterPro" id="IPR003615">
    <property type="entry name" value="HNH_nuc"/>
</dbReference>
<dbReference type="CDD" id="cd00085">
    <property type="entry name" value="HNHc"/>
    <property type="match status" value="1"/>
</dbReference>
<dbReference type="InterPro" id="IPR004919">
    <property type="entry name" value="GmrSD_N"/>
</dbReference>
<dbReference type="Pfam" id="PF03235">
    <property type="entry name" value="GmrSD_N"/>
    <property type="match status" value="1"/>
</dbReference>
<evidence type="ECO:0000313" key="3">
    <source>
        <dbReference type="EMBL" id="MFC4637699.1"/>
    </source>
</evidence>
<reference evidence="4" key="1">
    <citation type="journal article" date="2019" name="Int. J. Syst. Evol. Microbiol.">
        <title>The Global Catalogue of Microorganisms (GCM) 10K type strain sequencing project: providing services to taxonomists for standard genome sequencing and annotation.</title>
        <authorList>
            <consortium name="The Broad Institute Genomics Platform"/>
            <consortium name="The Broad Institute Genome Sequencing Center for Infectious Disease"/>
            <person name="Wu L."/>
            <person name="Ma J."/>
        </authorList>
    </citation>
    <scope>NUCLEOTIDE SEQUENCE [LARGE SCALE GENOMIC DNA]</scope>
    <source>
        <strain evidence="4">CCUG 55995</strain>
    </source>
</reference>
<keyword evidence="3" id="KW-0255">Endonuclease</keyword>
<feature type="domain" description="HNH nuclease" evidence="2">
    <location>
        <begin position="396"/>
        <end position="449"/>
    </location>
</feature>
<evidence type="ECO:0000259" key="2">
    <source>
        <dbReference type="SMART" id="SM00507"/>
    </source>
</evidence>
<proteinExistence type="predicted"/>
<dbReference type="Pfam" id="PF01844">
    <property type="entry name" value="HNH"/>
    <property type="match status" value="1"/>
</dbReference>
<organism evidence="3 4">
    <name type="scientific">Deinococcus hohokamensis</name>
    <dbReference type="NCBI Taxonomy" id="309883"/>
    <lineage>
        <taxon>Bacteria</taxon>
        <taxon>Thermotogati</taxon>
        <taxon>Deinococcota</taxon>
        <taxon>Deinococci</taxon>
        <taxon>Deinococcales</taxon>
        <taxon>Deinococcaceae</taxon>
        <taxon>Deinococcus</taxon>
    </lineage>
</organism>
<sequence length="456" mass="52481">MLDTERLDGLDTLNSDTPEQELPALDIPKHERRVQTVIQDLPVETLCAKISRGALILQPEFQRNFVWNSTKASRLIESLLLNIPIPVVYVAEAPGGKQEVVDGQQRLTSISAFVAGSFPEGVNLKREFKLSGLQVLDELNGKRFVDLDVATQNLILEATLRVIVIKAESHPDVKFEVFERLNLGAEKLNDQELRNCVYRGRYNTLLARLSEYKPFLEIQGLSAPHNRMADRQLILRFFALHRLTHLHYRGNMKQVMNRELDEHRDPSDTSLKQFEELFTRSIDMAWAVFGKKAFRRFQPGTGAGANGTWEERLNFALWDTLLYTFSFYQKSDIIPHADRIYEEFLDLMTHDPTFVEYVVSTGDKAERVKYRADVWRQRMDAVVGAPRTDGRLFTRKLKESLFEQDPTCAICGQRIQSVDDAEVDHIVHYWRGGKTIPENARLTHRHCNRARGGRED</sequence>
<dbReference type="SMART" id="SM00507">
    <property type="entry name" value="HNHc"/>
    <property type="match status" value="1"/>
</dbReference>
<dbReference type="PANTHER" id="PTHR39639">
    <property type="entry name" value="CHROMOSOME 16, WHOLE GENOME SHOTGUN SEQUENCE"/>
    <property type="match status" value="1"/>
</dbReference>
<keyword evidence="4" id="KW-1185">Reference proteome</keyword>
<dbReference type="InterPro" id="IPR002711">
    <property type="entry name" value="HNH"/>
</dbReference>